<dbReference type="EMBL" id="JAGGKQ010000023">
    <property type="protein sequence ID" value="MBP1923532.1"/>
    <property type="molecule type" value="Genomic_DNA"/>
</dbReference>
<comment type="caution">
    <text evidence="1">The sequence shown here is derived from an EMBL/GenBank/DDBJ whole genome shotgun (WGS) entry which is preliminary data.</text>
</comment>
<sequence length="83" mass="9277">MQKGTQSLVSENDSTAFNRRFDVAVGDHIVCFVSRLKQCDNLTNPFLSGLRVKIVTGSITGDCFSLSEPSVRCWRYWAICGRS</sequence>
<gene>
    <name evidence="1" type="ORF">J2751_002574</name>
</gene>
<reference evidence="1" key="1">
    <citation type="submission" date="2021-03" db="EMBL/GenBank/DDBJ databases">
        <title>Genomic Encyclopedia of Type Strains, Phase IV (KMG-IV): sequencing the most valuable type-strain genomes for metagenomic binning, comparative biology and taxonomic classification.</title>
        <authorList>
            <person name="Goeker M."/>
        </authorList>
    </citation>
    <scope>NUCLEOTIDE SEQUENCE</scope>
    <source>
        <strain evidence="1">DSM 23564</strain>
    </source>
</reference>
<name>A0A8T4GKG8_9EURY</name>
<proteinExistence type="predicted"/>
<dbReference type="Proteomes" id="UP000823588">
    <property type="component" value="Unassembled WGS sequence"/>
</dbReference>
<dbReference type="AlphaFoldDB" id="A0A8T4GKG8"/>
<evidence type="ECO:0000313" key="1">
    <source>
        <dbReference type="EMBL" id="MBP1923532.1"/>
    </source>
</evidence>
<keyword evidence="2" id="KW-1185">Reference proteome</keyword>
<evidence type="ECO:0000313" key="2">
    <source>
        <dbReference type="Proteomes" id="UP000823588"/>
    </source>
</evidence>
<accession>A0A8T4GKG8</accession>
<protein>
    <submittedName>
        <fullName evidence="1">Uncharacterized protein</fullName>
    </submittedName>
</protein>
<organism evidence="1 2">
    <name type="scientific">Halorubrum alkaliphilum</name>
    <dbReference type="NCBI Taxonomy" id="261290"/>
    <lineage>
        <taxon>Archaea</taxon>
        <taxon>Methanobacteriati</taxon>
        <taxon>Methanobacteriota</taxon>
        <taxon>Stenosarchaea group</taxon>
        <taxon>Halobacteria</taxon>
        <taxon>Halobacteriales</taxon>
        <taxon>Haloferacaceae</taxon>
        <taxon>Halorubrum</taxon>
    </lineage>
</organism>
<dbReference type="OrthoDB" id="375273at2157"/>
<dbReference type="RefSeq" id="WP_209486469.1">
    <property type="nucleotide sequence ID" value="NZ_JAGGKQ010000023.1"/>
</dbReference>